<keyword evidence="2" id="KW-1185">Reference proteome</keyword>
<dbReference type="RefSeq" id="WP_210226958.1">
    <property type="nucleotide sequence ID" value="NZ_CP076022.1"/>
</dbReference>
<proteinExistence type="predicted"/>
<evidence type="ECO:0000313" key="1">
    <source>
        <dbReference type="EMBL" id="QWC10208.1"/>
    </source>
</evidence>
<evidence type="ECO:0000313" key="2">
    <source>
        <dbReference type="Proteomes" id="UP000676885"/>
    </source>
</evidence>
<name>A0A975M577_9MICC</name>
<organism evidence="1 2">
    <name type="scientific">Arthrobacter jiangjiafuii</name>
    <dbReference type="NCBI Taxonomy" id="2817475"/>
    <lineage>
        <taxon>Bacteria</taxon>
        <taxon>Bacillati</taxon>
        <taxon>Actinomycetota</taxon>
        <taxon>Actinomycetes</taxon>
        <taxon>Micrococcales</taxon>
        <taxon>Micrococcaceae</taxon>
        <taxon>Arthrobacter</taxon>
    </lineage>
</organism>
<accession>A0A975M577</accession>
<dbReference type="Proteomes" id="UP000676885">
    <property type="component" value="Chromosome"/>
</dbReference>
<protein>
    <submittedName>
        <fullName evidence="1">DoxX family protein</fullName>
    </submittedName>
</protein>
<reference evidence="1 2" key="1">
    <citation type="submission" date="2021-05" db="EMBL/GenBank/DDBJ databases">
        <title>Novel species in genus Arthrobacter.</title>
        <authorList>
            <person name="Zhang G."/>
        </authorList>
    </citation>
    <scope>NUCLEOTIDE SEQUENCE [LARGE SCALE GENOMIC DNA]</scope>
    <source>
        <strain evidence="2">zg-ZUI227</strain>
    </source>
</reference>
<dbReference type="KEGG" id="ajg:KKR91_00670"/>
<dbReference type="PANTHER" id="PTHR36974:SF1">
    <property type="entry name" value="DOXX FAMILY MEMBRANE PROTEIN"/>
    <property type="match status" value="1"/>
</dbReference>
<dbReference type="AlphaFoldDB" id="A0A975M577"/>
<sequence>MTRQNTSAAVMAALLTASAVNHFRNPRFYNAVVPRSISTDTDGRLGVMTRRQWTHVSGVLEVAAAAGLLLPTTRRAAATGTTLMYVAFIAGHLSALQRAFGPRGSDKEKAIHLARLPLQLPLIRWAWSLRG</sequence>
<gene>
    <name evidence="1" type="ORF">KKR91_00670</name>
</gene>
<dbReference type="PANTHER" id="PTHR36974">
    <property type="entry name" value="MEMBRANE PROTEIN-RELATED"/>
    <property type="match status" value="1"/>
</dbReference>
<dbReference type="EMBL" id="CP076022">
    <property type="protein sequence ID" value="QWC10208.1"/>
    <property type="molecule type" value="Genomic_DNA"/>
</dbReference>